<dbReference type="AlphaFoldDB" id="A0A7X0VBN9"/>
<protein>
    <recommendedName>
        <fullName evidence="4">Sugar lactone lactonase YvrE</fullName>
    </recommendedName>
</protein>
<comment type="caution">
    <text evidence="2">The sequence shown here is derived from an EMBL/GenBank/DDBJ whole genome shotgun (WGS) entry which is preliminary data.</text>
</comment>
<name>A0A7X0VBN9_9ACTN</name>
<dbReference type="Proteomes" id="UP000523955">
    <property type="component" value="Unassembled WGS sequence"/>
</dbReference>
<proteinExistence type="predicted"/>
<feature type="chain" id="PRO_5038627365" description="Sugar lactone lactonase YvrE" evidence="1">
    <location>
        <begin position="22"/>
        <end position="367"/>
    </location>
</feature>
<evidence type="ECO:0000313" key="2">
    <source>
        <dbReference type="EMBL" id="MBB6628620.1"/>
    </source>
</evidence>
<feature type="signal peptide" evidence="1">
    <location>
        <begin position="1"/>
        <end position="21"/>
    </location>
</feature>
<gene>
    <name evidence="2" type="ORF">H5V45_14945</name>
</gene>
<keyword evidence="1" id="KW-0732">Signal</keyword>
<keyword evidence="3" id="KW-1185">Reference proteome</keyword>
<dbReference type="Gene3D" id="2.120.10.30">
    <property type="entry name" value="TolB, C-terminal domain"/>
    <property type="match status" value="1"/>
</dbReference>
<organism evidence="2 3">
    <name type="scientific">Nocardioides luti</name>
    <dbReference type="NCBI Taxonomy" id="2761101"/>
    <lineage>
        <taxon>Bacteria</taxon>
        <taxon>Bacillati</taxon>
        <taxon>Actinomycetota</taxon>
        <taxon>Actinomycetes</taxon>
        <taxon>Propionibacteriales</taxon>
        <taxon>Nocardioidaceae</taxon>
        <taxon>Nocardioides</taxon>
    </lineage>
</organism>
<evidence type="ECO:0000313" key="3">
    <source>
        <dbReference type="Proteomes" id="UP000523955"/>
    </source>
</evidence>
<dbReference type="SUPFAM" id="SSF63829">
    <property type="entry name" value="Calcium-dependent phosphotriesterase"/>
    <property type="match status" value="1"/>
</dbReference>
<reference evidence="2 3" key="1">
    <citation type="submission" date="2020-08" db="EMBL/GenBank/DDBJ databases">
        <authorList>
            <person name="Seo M.-J."/>
        </authorList>
    </citation>
    <scope>NUCLEOTIDE SEQUENCE [LARGE SCALE GENOMIC DNA]</scope>
    <source>
        <strain evidence="2 3">KIGAM211</strain>
    </source>
</reference>
<evidence type="ECO:0008006" key="4">
    <source>
        <dbReference type="Google" id="ProtNLM"/>
    </source>
</evidence>
<accession>A0A7X0VBN9</accession>
<evidence type="ECO:0000256" key="1">
    <source>
        <dbReference type="SAM" id="SignalP"/>
    </source>
</evidence>
<sequence length="367" mass="39857">MRRILALAAAACLGLTLGAPAGADAAPAREKWDTRVFSAVPAPGYPAYVFVHRNGRAYAGTYTNPQGDTQHSRVFEWSSRGTLLRSWTVPHQRLSEDHGVQVANQDRRGRLVLLEKSTASVRTLDTRTGRFHRWATLPDLPTCSPGTTAPDCSPNATDYPAIPNYATWGPGGALYVSDYGQAVIWKIPRKTQKPRIWFASPELDGSEFGTAGLVYRPGRRDFLITQQSTATDGSVPVNGKLYHLPLLRSGRPGSLSTLWTSNPGDLPDGFGIARSGHLYVSNAGLSNQLVELTAAGTEVGRFPDASANGDNGSSIPFDTPSSATFLGRRVLVANQSFFGDTAHHAVLDVWVGERGRKPYLPRRAFWR</sequence>
<dbReference type="InterPro" id="IPR011042">
    <property type="entry name" value="6-blade_b-propeller_TolB-like"/>
</dbReference>
<dbReference type="EMBL" id="JACKXE010000001">
    <property type="protein sequence ID" value="MBB6628620.1"/>
    <property type="molecule type" value="Genomic_DNA"/>
</dbReference>
<dbReference type="RefSeq" id="WP_185253660.1">
    <property type="nucleotide sequence ID" value="NZ_JACKXE010000001.1"/>
</dbReference>